<proteinExistence type="inferred from homology"/>
<comment type="similarity">
    <text evidence="1">Belongs to the NTE family.</text>
</comment>
<evidence type="ECO:0000256" key="4">
    <source>
        <dbReference type="ARBA" id="ARBA00023098"/>
    </source>
</evidence>
<evidence type="ECO:0000259" key="6">
    <source>
        <dbReference type="PROSITE" id="PS51635"/>
    </source>
</evidence>
<dbReference type="InterPro" id="IPR016035">
    <property type="entry name" value="Acyl_Trfase/lysoPLipase"/>
</dbReference>
<sequence length="258" mass="28242">MGMPKVGLALGSGGARGFAHLGVIKVLQENSIPIDMIAGSSMGALVGCFYAFGHDLDQLIKLSTAFKRTYYLDFTVPKMGLIAGNRVKHLIDLFMHGKNLEDLKIPVCVIAANLQTGEKVEFKKGSIAQAVRASIAIPGVFTPEEINGSLFIDGGVVDRVPVSTVKKMGADIIIGCDVARLNTKAEITTIYDVIMQSLDILQIEIVENRREESDIMIRPPVEQFSARAFTNINEIIKYGEIETRKMLPAIKAKMEQFK</sequence>
<keyword evidence="8" id="KW-1185">Reference proteome</keyword>
<dbReference type="InterPro" id="IPR002641">
    <property type="entry name" value="PNPLA_dom"/>
</dbReference>
<dbReference type="PANTHER" id="PTHR14226">
    <property type="entry name" value="NEUROPATHY TARGET ESTERASE/SWISS CHEESE D.MELANOGASTER"/>
    <property type="match status" value="1"/>
</dbReference>
<feature type="active site" description="Nucleophile" evidence="5">
    <location>
        <position position="41"/>
    </location>
</feature>
<dbReference type="PROSITE" id="PS01237">
    <property type="entry name" value="UPF0028"/>
    <property type="match status" value="1"/>
</dbReference>
<dbReference type="Pfam" id="PF01734">
    <property type="entry name" value="Patatin"/>
    <property type="match status" value="1"/>
</dbReference>
<gene>
    <name evidence="7" type="ORF">ACFPM4_03760</name>
</gene>
<evidence type="ECO:0000313" key="7">
    <source>
        <dbReference type="EMBL" id="MFC5463872.1"/>
    </source>
</evidence>
<evidence type="ECO:0000256" key="1">
    <source>
        <dbReference type="ARBA" id="ARBA00006636"/>
    </source>
</evidence>
<evidence type="ECO:0000256" key="3">
    <source>
        <dbReference type="ARBA" id="ARBA00022963"/>
    </source>
</evidence>
<feature type="domain" description="PNPLA" evidence="6">
    <location>
        <begin position="8"/>
        <end position="166"/>
    </location>
</feature>
<comment type="caution">
    <text evidence="7">The sequence shown here is derived from an EMBL/GenBank/DDBJ whole genome shotgun (WGS) entry which is preliminary data.</text>
</comment>
<keyword evidence="3 5" id="KW-0442">Lipid degradation</keyword>
<dbReference type="Gene3D" id="3.40.1090.10">
    <property type="entry name" value="Cytosolic phospholipase A2 catalytic domain"/>
    <property type="match status" value="2"/>
</dbReference>
<dbReference type="SUPFAM" id="SSF52151">
    <property type="entry name" value="FabD/lysophospholipase-like"/>
    <property type="match status" value="1"/>
</dbReference>
<name>A0ABW0LFY6_9BACI</name>
<keyword evidence="2 5" id="KW-0378">Hydrolase</keyword>
<dbReference type="EMBL" id="JBHSMC010000001">
    <property type="protein sequence ID" value="MFC5463872.1"/>
    <property type="molecule type" value="Genomic_DNA"/>
</dbReference>
<reference evidence="8" key="1">
    <citation type="journal article" date="2019" name="Int. J. Syst. Evol. Microbiol.">
        <title>The Global Catalogue of Microorganisms (GCM) 10K type strain sequencing project: providing services to taxonomists for standard genome sequencing and annotation.</title>
        <authorList>
            <consortium name="The Broad Institute Genomics Platform"/>
            <consortium name="The Broad Institute Genome Sequencing Center for Infectious Disease"/>
            <person name="Wu L."/>
            <person name="Ma J."/>
        </authorList>
    </citation>
    <scope>NUCLEOTIDE SEQUENCE [LARGE SCALE GENOMIC DNA]</scope>
    <source>
        <strain evidence="8">CGMCC 1.12237</strain>
    </source>
</reference>
<protein>
    <submittedName>
        <fullName evidence="7">Patatin-like phospholipase family protein</fullName>
    </submittedName>
</protein>
<feature type="short sequence motif" description="GXSXG" evidence="5">
    <location>
        <begin position="39"/>
        <end position="43"/>
    </location>
</feature>
<dbReference type="InterPro" id="IPR050301">
    <property type="entry name" value="NTE"/>
</dbReference>
<dbReference type="PANTHER" id="PTHR14226:SF76">
    <property type="entry name" value="NTE FAMILY PROTEIN RSSA"/>
    <property type="match status" value="1"/>
</dbReference>
<accession>A0ABW0LFY6</accession>
<keyword evidence="4 5" id="KW-0443">Lipid metabolism</keyword>
<feature type="short sequence motif" description="DGA/G" evidence="5">
    <location>
        <begin position="153"/>
        <end position="155"/>
    </location>
</feature>
<comment type="caution">
    <text evidence="5">Lacks conserved residue(s) required for the propagation of feature annotation.</text>
</comment>
<dbReference type="PROSITE" id="PS51635">
    <property type="entry name" value="PNPLA"/>
    <property type="match status" value="1"/>
</dbReference>
<dbReference type="RefSeq" id="WP_144925001.1">
    <property type="nucleotide sequence ID" value="NZ_JBHSMC010000001.1"/>
</dbReference>
<evidence type="ECO:0000256" key="5">
    <source>
        <dbReference type="PROSITE-ProRule" id="PRU01161"/>
    </source>
</evidence>
<evidence type="ECO:0000256" key="2">
    <source>
        <dbReference type="ARBA" id="ARBA00022801"/>
    </source>
</evidence>
<dbReference type="InterPro" id="IPR001423">
    <property type="entry name" value="LysoPLipase_patatin_CS"/>
</dbReference>
<dbReference type="Proteomes" id="UP001596147">
    <property type="component" value="Unassembled WGS sequence"/>
</dbReference>
<organism evidence="7 8">
    <name type="scientific">Lederbergia graminis</name>
    <dbReference type="NCBI Taxonomy" id="735518"/>
    <lineage>
        <taxon>Bacteria</taxon>
        <taxon>Bacillati</taxon>
        <taxon>Bacillota</taxon>
        <taxon>Bacilli</taxon>
        <taxon>Bacillales</taxon>
        <taxon>Bacillaceae</taxon>
        <taxon>Lederbergia</taxon>
    </lineage>
</organism>
<evidence type="ECO:0000313" key="8">
    <source>
        <dbReference type="Proteomes" id="UP001596147"/>
    </source>
</evidence>
<feature type="active site" description="Proton acceptor" evidence="5">
    <location>
        <position position="153"/>
    </location>
</feature>